<keyword evidence="3" id="KW-1185">Reference proteome</keyword>
<evidence type="ECO:0000313" key="3">
    <source>
        <dbReference type="Proteomes" id="UP000291078"/>
    </source>
</evidence>
<accession>A0A4Q7S6J6</accession>
<dbReference type="EMBL" id="SGXM01000001">
    <property type="protein sequence ID" value="RZT41955.1"/>
    <property type="molecule type" value="Genomic_DNA"/>
</dbReference>
<dbReference type="RefSeq" id="WP_157994662.1">
    <property type="nucleotide sequence ID" value="NZ_SGXM01000001.1"/>
</dbReference>
<dbReference type="Pfam" id="PF03272">
    <property type="entry name" value="Mucin_bdg"/>
    <property type="match status" value="1"/>
</dbReference>
<dbReference type="InterPro" id="IPR004954">
    <property type="entry name" value="Mucin-bd"/>
</dbReference>
<gene>
    <name evidence="2" type="ORF">EV147_0971</name>
</gene>
<evidence type="ECO:0000259" key="1">
    <source>
        <dbReference type="Pfam" id="PF03272"/>
    </source>
</evidence>
<organism evidence="2 3">
    <name type="scientific">Cupriavidus agavae</name>
    <dbReference type="NCBI Taxonomy" id="1001822"/>
    <lineage>
        <taxon>Bacteria</taxon>
        <taxon>Pseudomonadati</taxon>
        <taxon>Pseudomonadota</taxon>
        <taxon>Betaproteobacteria</taxon>
        <taxon>Burkholderiales</taxon>
        <taxon>Burkholderiaceae</taxon>
        <taxon>Cupriavidus</taxon>
    </lineage>
</organism>
<sequence length="290" mass="31705">MEHSAMHQPAKVPCPCNGPGRPLGLSTGRRFTVTMRGYGETPFLVVTIDLNLKRIEFETSAVFVHDNFPDTYAYVSFKTADGIELYSYDFIGTQEVAVTNYVFPLSESGGDVLYFHHAEHNTRCVVKNETTGTALTASRNTQITVGTEGIDVAPSMGRLGTVPTFSGNKFRLFVNECWDMDTYVDFDMDLVSGTIIIRTFAVLPCSASLGVVALSYHLRDKNGQLVAQASIKNHTTSPASSVQHAFSEGSTLEVTLSTGFPYLLNIDTDAISRLSTHFTLKAVPRGLLQV</sequence>
<reference evidence="2 3" key="1">
    <citation type="journal article" date="2015" name="Stand. Genomic Sci.">
        <title>Genomic Encyclopedia of Bacterial and Archaeal Type Strains, Phase III: the genomes of soil and plant-associated and newly described type strains.</title>
        <authorList>
            <person name="Whitman W.B."/>
            <person name="Woyke T."/>
            <person name="Klenk H.P."/>
            <person name="Zhou Y."/>
            <person name="Lilburn T.G."/>
            <person name="Beck B.J."/>
            <person name="De Vos P."/>
            <person name="Vandamme P."/>
            <person name="Eisen J.A."/>
            <person name="Garrity G."/>
            <person name="Hugenholtz P."/>
            <person name="Kyrpides N.C."/>
        </authorList>
    </citation>
    <scope>NUCLEOTIDE SEQUENCE [LARGE SCALE GENOMIC DNA]</scope>
    <source>
        <strain evidence="2 3">ASC-9842</strain>
    </source>
</reference>
<comment type="caution">
    <text evidence="2">The sequence shown here is derived from an EMBL/GenBank/DDBJ whole genome shotgun (WGS) entry which is preliminary data.</text>
</comment>
<evidence type="ECO:0000313" key="2">
    <source>
        <dbReference type="EMBL" id="RZT41955.1"/>
    </source>
</evidence>
<name>A0A4Q7S6J6_9BURK</name>
<protein>
    <submittedName>
        <fullName evidence="2">Carbohydrate-binding protein (Putative mucin)</fullName>
    </submittedName>
</protein>
<dbReference type="AlphaFoldDB" id="A0A4Q7S6J6"/>
<dbReference type="Proteomes" id="UP000291078">
    <property type="component" value="Unassembled WGS sequence"/>
</dbReference>
<feature type="domain" description="Putative mucin/carbohydrate-binding" evidence="1">
    <location>
        <begin position="35"/>
        <end position="139"/>
    </location>
</feature>
<proteinExistence type="predicted"/>